<dbReference type="GO" id="GO:0004181">
    <property type="term" value="F:metallocarboxypeptidase activity"/>
    <property type="evidence" value="ECO:0007669"/>
    <property type="project" value="InterPro"/>
</dbReference>
<dbReference type="SUPFAM" id="SSF53187">
    <property type="entry name" value="Zn-dependent exopeptidases"/>
    <property type="match status" value="1"/>
</dbReference>
<evidence type="ECO:0000256" key="6">
    <source>
        <dbReference type="ARBA" id="ARBA00023049"/>
    </source>
</evidence>
<evidence type="ECO:0000256" key="1">
    <source>
        <dbReference type="ARBA" id="ARBA00001947"/>
    </source>
</evidence>
<keyword evidence="9" id="KW-0121">Carboxypeptidase</keyword>
<evidence type="ECO:0000259" key="8">
    <source>
        <dbReference type="PROSITE" id="PS52035"/>
    </source>
</evidence>
<dbReference type="InterPro" id="IPR000834">
    <property type="entry name" value="Peptidase_M14"/>
</dbReference>
<keyword evidence="5" id="KW-0862">Zinc</keyword>
<evidence type="ECO:0000313" key="10">
    <source>
        <dbReference type="Proteomes" id="UP000254968"/>
    </source>
</evidence>
<keyword evidence="10" id="KW-1185">Reference proteome</keyword>
<evidence type="ECO:0000313" key="9">
    <source>
        <dbReference type="EMBL" id="STX29249.1"/>
    </source>
</evidence>
<evidence type="ECO:0000256" key="2">
    <source>
        <dbReference type="ARBA" id="ARBA00005988"/>
    </source>
</evidence>
<dbReference type="Gene3D" id="3.40.630.10">
    <property type="entry name" value="Zn peptidases"/>
    <property type="match status" value="1"/>
</dbReference>
<gene>
    <name evidence="9" type="ORF">NCTC13315_01787</name>
</gene>
<evidence type="ECO:0000256" key="7">
    <source>
        <dbReference type="PROSITE-ProRule" id="PRU01379"/>
    </source>
</evidence>
<dbReference type="GO" id="GO:0008270">
    <property type="term" value="F:zinc ion binding"/>
    <property type="evidence" value="ECO:0007669"/>
    <property type="project" value="InterPro"/>
</dbReference>
<sequence>MLNLSMASLFNQTIRTSVFIQLLLALLMQCFVINTMYSSIANINNKTLLELSNYQKLPNSAEINQFLKNLEQSSNKLKLIHLGQSAGGRPFTALLISNDESWLQSGPNQTNKLTVLLIGSQHGTEFSGCEALQKLALNFARGNLDNYLQHMNLILIVNGNPDGRDKRIRFNEKNNNINIDFINLVTPEAQIIVNVLRKYQPDVLLDLHESSVRKKILTDQQGFMTNVNAQYDAGNNLNIDPDLRQYMQDILLPDLIQRSEKNGLPSRHYQGEIQQLEQPVAHGGLRVSNLRNYAALQGVASFLVENRLDPASGKFATPANILNRLEKQYLSAVSFLQVINQHKEELKSKVRLAKETWQNNTFAQKPVYLTFNYSLNVRNPRVSIQLIEEKTGHLVGKLFPNFDFIAIEKNSALPEAYAVTIWHDRIAALLRKHHIAFKAIDKPQLVLANSIQLTSIKINYPKPVNFRITYQADIQYITSPILLKQGDLIVPTKQPNGLLVPILLDVLSMDSLYQGLLYRPLLMTNKTMPIFPVVLSTLKKTE</sequence>
<dbReference type="PANTHER" id="PTHR11705">
    <property type="entry name" value="PROTEASE FAMILY M14 CARBOXYPEPTIDASE A,B"/>
    <property type="match status" value="1"/>
</dbReference>
<evidence type="ECO:0000256" key="4">
    <source>
        <dbReference type="ARBA" id="ARBA00022801"/>
    </source>
</evidence>
<dbReference type="RefSeq" id="WP_218019044.1">
    <property type="nucleotide sequence ID" value="NZ_UGNV01000001.1"/>
</dbReference>
<accession>A0A378I245</accession>
<dbReference type="GO" id="GO:0005615">
    <property type="term" value="C:extracellular space"/>
    <property type="evidence" value="ECO:0007669"/>
    <property type="project" value="TreeGrafter"/>
</dbReference>
<dbReference type="Pfam" id="PF00246">
    <property type="entry name" value="Peptidase_M14"/>
    <property type="match status" value="1"/>
</dbReference>
<reference evidence="9 10" key="1">
    <citation type="submission" date="2018-06" db="EMBL/GenBank/DDBJ databases">
        <authorList>
            <consortium name="Pathogen Informatics"/>
            <person name="Doyle S."/>
        </authorList>
    </citation>
    <scope>NUCLEOTIDE SEQUENCE [LARGE SCALE GENOMIC DNA]</scope>
    <source>
        <strain evidence="9 10">NCTC13315</strain>
    </source>
</reference>
<dbReference type="PROSITE" id="PS52035">
    <property type="entry name" value="PEPTIDASE_M14"/>
    <property type="match status" value="1"/>
</dbReference>
<dbReference type="GO" id="GO:0006508">
    <property type="term" value="P:proteolysis"/>
    <property type="evidence" value="ECO:0007669"/>
    <property type="project" value="UniProtKB-KW"/>
</dbReference>
<dbReference type="Proteomes" id="UP000254968">
    <property type="component" value="Unassembled WGS sequence"/>
</dbReference>
<keyword evidence="4" id="KW-0378">Hydrolase</keyword>
<evidence type="ECO:0000256" key="3">
    <source>
        <dbReference type="ARBA" id="ARBA00022670"/>
    </source>
</evidence>
<dbReference type="AlphaFoldDB" id="A0A378I245"/>
<proteinExistence type="inferred from homology"/>
<comment type="cofactor">
    <cofactor evidence="1">
        <name>Zn(2+)</name>
        <dbReference type="ChEBI" id="CHEBI:29105"/>
    </cofactor>
</comment>
<dbReference type="PANTHER" id="PTHR11705:SF143">
    <property type="entry name" value="SLL0236 PROTEIN"/>
    <property type="match status" value="1"/>
</dbReference>
<keyword evidence="6" id="KW-0482">Metalloprotease</keyword>
<feature type="domain" description="Peptidase M14" evidence="8">
    <location>
        <begin position="53"/>
        <end position="339"/>
    </location>
</feature>
<evidence type="ECO:0000256" key="5">
    <source>
        <dbReference type="ARBA" id="ARBA00022833"/>
    </source>
</evidence>
<protein>
    <submittedName>
        <fullName evidence="9">Zinc carboxypeptidase</fullName>
    </submittedName>
</protein>
<comment type="similarity">
    <text evidence="2 7">Belongs to the peptidase M14 family.</text>
</comment>
<keyword evidence="3" id="KW-0645">Protease</keyword>
<organism evidence="9 10">
    <name type="scientific">Legionella beliardensis</name>
    <dbReference type="NCBI Taxonomy" id="91822"/>
    <lineage>
        <taxon>Bacteria</taxon>
        <taxon>Pseudomonadati</taxon>
        <taxon>Pseudomonadota</taxon>
        <taxon>Gammaproteobacteria</taxon>
        <taxon>Legionellales</taxon>
        <taxon>Legionellaceae</taxon>
        <taxon>Legionella</taxon>
    </lineage>
</organism>
<name>A0A378I245_9GAMM</name>
<feature type="active site" description="Proton donor/acceptor" evidence="7">
    <location>
        <position position="305"/>
    </location>
</feature>
<dbReference type="EMBL" id="UGNV01000001">
    <property type="protein sequence ID" value="STX29249.1"/>
    <property type="molecule type" value="Genomic_DNA"/>
</dbReference>